<dbReference type="PANTHER" id="PTHR35176:SF11">
    <property type="entry name" value="PYRIDOXAMINE 5'-PHOSPHATE OXIDASE FAMILY PROTEIN"/>
    <property type="match status" value="1"/>
</dbReference>
<evidence type="ECO:0000313" key="4">
    <source>
        <dbReference type="Proteomes" id="UP000323454"/>
    </source>
</evidence>
<dbReference type="Proteomes" id="UP000323454">
    <property type="component" value="Unassembled WGS sequence"/>
</dbReference>
<evidence type="ECO:0000256" key="1">
    <source>
        <dbReference type="ARBA" id="ARBA00023002"/>
    </source>
</evidence>
<dbReference type="InterPro" id="IPR052019">
    <property type="entry name" value="F420H2_bilvrd_red/Heme_oxyg"/>
</dbReference>
<dbReference type="EMBL" id="VUOB01000041">
    <property type="protein sequence ID" value="KAA2258726.1"/>
    <property type="molecule type" value="Genomic_DNA"/>
</dbReference>
<dbReference type="Gene3D" id="2.30.110.10">
    <property type="entry name" value="Electron Transport, Fmn-binding Protein, Chain A"/>
    <property type="match status" value="1"/>
</dbReference>
<dbReference type="NCBIfam" id="TIGR03666">
    <property type="entry name" value="Rv2061_F420"/>
    <property type="match status" value="1"/>
</dbReference>
<dbReference type="PANTHER" id="PTHR35176">
    <property type="entry name" value="HEME OXYGENASE HI_0854-RELATED"/>
    <property type="match status" value="1"/>
</dbReference>
<reference evidence="3 4" key="2">
    <citation type="submission" date="2019-09" db="EMBL/GenBank/DDBJ databases">
        <authorList>
            <person name="Jin C."/>
        </authorList>
    </citation>
    <scope>NUCLEOTIDE SEQUENCE [LARGE SCALE GENOMIC DNA]</scope>
    <source>
        <strain evidence="3 4">AN110305</strain>
    </source>
</reference>
<reference evidence="3 4" key="1">
    <citation type="submission" date="2019-09" db="EMBL/GenBank/DDBJ databases">
        <title>Goodfellowia gen. nov., a new genus of the Pseudonocardineae related to Actinoalloteichus, containing Goodfellowia coeruleoviolacea gen. nov., comb. nov. gen. nov., comb. nov.</title>
        <authorList>
            <person name="Labeda D."/>
        </authorList>
    </citation>
    <scope>NUCLEOTIDE SEQUENCE [LARGE SCALE GENOMIC DNA]</scope>
    <source>
        <strain evidence="3 4">AN110305</strain>
    </source>
</reference>
<accession>A0A5B2X691</accession>
<evidence type="ECO:0000256" key="2">
    <source>
        <dbReference type="SAM" id="MobiDB-lite"/>
    </source>
</evidence>
<evidence type="ECO:0000313" key="3">
    <source>
        <dbReference type="EMBL" id="KAA2258726.1"/>
    </source>
</evidence>
<sequence>MSSEDRAVARLAEGKYVLLTTFRKDGRAVPTPVWVAGRGEELVVWTPADSGKAKRVRRGGAAGVPAEVGPCDVRGNPTGDSAPCHAVLLDDEGSDQVRALIARKYGIVGRLVLLGSRLRRGRTGTVGIAITLTDQSSTQG</sequence>
<dbReference type="EC" id="1.-.-.-" evidence="3"/>
<keyword evidence="4" id="KW-1185">Reference proteome</keyword>
<organism evidence="3 4">
    <name type="scientific">Solihabitans fulvus</name>
    <dbReference type="NCBI Taxonomy" id="1892852"/>
    <lineage>
        <taxon>Bacteria</taxon>
        <taxon>Bacillati</taxon>
        <taxon>Actinomycetota</taxon>
        <taxon>Actinomycetes</taxon>
        <taxon>Pseudonocardiales</taxon>
        <taxon>Pseudonocardiaceae</taxon>
        <taxon>Solihabitans</taxon>
    </lineage>
</organism>
<dbReference type="OrthoDB" id="5738083at2"/>
<feature type="region of interest" description="Disordered" evidence="2">
    <location>
        <begin position="56"/>
        <end position="77"/>
    </location>
</feature>
<dbReference type="InterPro" id="IPR019965">
    <property type="entry name" value="PPOX_F420-dep_Rv2061_put"/>
</dbReference>
<keyword evidence="1 3" id="KW-0560">Oxidoreductase</keyword>
<proteinExistence type="predicted"/>
<dbReference type="RefSeq" id="WP_149851722.1">
    <property type="nucleotide sequence ID" value="NZ_VUOB01000041.1"/>
</dbReference>
<name>A0A5B2X691_9PSEU</name>
<comment type="caution">
    <text evidence="3">The sequence shown here is derived from an EMBL/GenBank/DDBJ whole genome shotgun (WGS) entry which is preliminary data.</text>
</comment>
<dbReference type="InterPro" id="IPR012349">
    <property type="entry name" value="Split_barrel_FMN-bd"/>
</dbReference>
<dbReference type="GO" id="GO:0005829">
    <property type="term" value="C:cytosol"/>
    <property type="evidence" value="ECO:0007669"/>
    <property type="project" value="TreeGrafter"/>
</dbReference>
<dbReference type="SUPFAM" id="SSF50475">
    <property type="entry name" value="FMN-binding split barrel"/>
    <property type="match status" value="1"/>
</dbReference>
<gene>
    <name evidence="3" type="ORF">F0L68_23100</name>
</gene>
<dbReference type="GO" id="GO:0070967">
    <property type="term" value="F:coenzyme F420 binding"/>
    <property type="evidence" value="ECO:0007669"/>
    <property type="project" value="TreeGrafter"/>
</dbReference>
<dbReference type="GO" id="GO:0016627">
    <property type="term" value="F:oxidoreductase activity, acting on the CH-CH group of donors"/>
    <property type="evidence" value="ECO:0007669"/>
    <property type="project" value="TreeGrafter"/>
</dbReference>
<protein>
    <submittedName>
        <fullName evidence="3">PPOX class F420-dependent oxidoreductase</fullName>
        <ecNumber evidence="3">1.-.-.-</ecNumber>
    </submittedName>
</protein>
<dbReference type="AlphaFoldDB" id="A0A5B2X691"/>